<dbReference type="EC" id="2.7.13.3" evidence="2"/>
<evidence type="ECO:0000256" key="1">
    <source>
        <dbReference type="ARBA" id="ARBA00000085"/>
    </source>
</evidence>
<evidence type="ECO:0000256" key="7">
    <source>
        <dbReference type="PROSITE-ProRule" id="PRU00169"/>
    </source>
</evidence>
<dbReference type="PANTHER" id="PTHR43711:SF1">
    <property type="entry name" value="HISTIDINE KINASE 1"/>
    <property type="match status" value="1"/>
</dbReference>
<protein>
    <recommendedName>
        <fullName evidence="2">histidine kinase</fullName>
        <ecNumber evidence="2">2.7.13.3</ecNumber>
    </recommendedName>
</protein>
<evidence type="ECO:0000313" key="11">
    <source>
        <dbReference type="EMBL" id="MVQ29322.1"/>
    </source>
</evidence>
<dbReference type="PRINTS" id="PR00344">
    <property type="entry name" value="BCTRLSENSOR"/>
</dbReference>
<dbReference type="SMART" id="SM00388">
    <property type="entry name" value="HisKA"/>
    <property type="match status" value="1"/>
</dbReference>
<dbReference type="PANTHER" id="PTHR43711">
    <property type="entry name" value="TWO-COMPONENT HISTIDINE KINASE"/>
    <property type="match status" value="1"/>
</dbReference>
<dbReference type="RefSeq" id="WP_157397336.1">
    <property type="nucleotide sequence ID" value="NZ_WSEL01000003.1"/>
</dbReference>
<evidence type="ECO:0000256" key="6">
    <source>
        <dbReference type="ARBA" id="ARBA00023012"/>
    </source>
</evidence>
<dbReference type="PROSITE" id="PS50110">
    <property type="entry name" value="RESPONSE_REGULATORY"/>
    <property type="match status" value="1"/>
</dbReference>
<dbReference type="SUPFAM" id="SSF55874">
    <property type="entry name" value="ATPase domain of HSP90 chaperone/DNA topoisomerase II/histidine kinase"/>
    <property type="match status" value="1"/>
</dbReference>
<dbReference type="Pfam" id="PF00512">
    <property type="entry name" value="HisKA"/>
    <property type="match status" value="1"/>
</dbReference>
<name>A0A6N8IRH2_9BURK</name>
<dbReference type="InterPro" id="IPR003594">
    <property type="entry name" value="HATPase_dom"/>
</dbReference>
<dbReference type="SMART" id="SM00448">
    <property type="entry name" value="REC"/>
    <property type="match status" value="1"/>
</dbReference>
<organism evidence="11 12">
    <name type="scientific">Ramlibacter pinisoli</name>
    <dbReference type="NCBI Taxonomy" id="2682844"/>
    <lineage>
        <taxon>Bacteria</taxon>
        <taxon>Pseudomonadati</taxon>
        <taxon>Pseudomonadota</taxon>
        <taxon>Betaproteobacteria</taxon>
        <taxon>Burkholderiales</taxon>
        <taxon>Comamonadaceae</taxon>
        <taxon>Ramlibacter</taxon>
    </lineage>
</organism>
<comment type="caution">
    <text evidence="11">The sequence shown here is derived from an EMBL/GenBank/DDBJ whole genome shotgun (WGS) entry which is preliminary data.</text>
</comment>
<evidence type="ECO:0000259" key="9">
    <source>
        <dbReference type="PROSITE" id="PS50109"/>
    </source>
</evidence>
<dbReference type="Gene3D" id="1.10.287.130">
    <property type="match status" value="1"/>
</dbReference>
<dbReference type="SUPFAM" id="SSF52172">
    <property type="entry name" value="CheY-like"/>
    <property type="match status" value="1"/>
</dbReference>
<dbReference type="InterPro" id="IPR050736">
    <property type="entry name" value="Sensor_HK_Regulatory"/>
</dbReference>
<proteinExistence type="predicted"/>
<dbReference type="CDD" id="cd00082">
    <property type="entry name" value="HisKA"/>
    <property type="match status" value="1"/>
</dbReference>
<dbReference type="SUPFAM" id="SSF47384">
    <property type="entry name" value="Homodimeric domain of signal transducing histidine kinase"/>
    <property type="match status" value="1"/>
</dbReference>
<feature type="domain" description="Histidine kinase" evidence="9">
    <location>
        <begin position="228"/>
        <end position="442"/>
    </location>
</feature>
<dbReference type="CDD" id="cd00156">
    <property type="entry name" value="REC"/>
    <property type="match status" value="1"/>
</dbReference>
<dbReference type="InterPro" id="IPR011006">
    <property type="entry name" value="CheY-like_superfamily"/>
</dbReference>
<feature type="transmembrane region" description="Helical" evidence="8">
    <location>
        <begin position="54"/>
        <end position="71"/>
    </location>
</feature>
<dbReference type="GO" id="GO:0000155">
    <property type="term" value="F:phosphorelay sensor kinase activity"/>
    <property type="evidence" value="ECO:0007669"/>
    <property type="project" value="InterPro"/>
</dbReference>
<dbReference type="SMART" id="SM00387">
    <property type="entry name" value="HATPase_c"/>
    <property type="match status" value="1"/>
</dbReference>
<evidence type="ECO:0000256" key="5">
    <source>
        <dbReference type="ARBA" id="ARBA00022777"/>
    </source>
</evidence>
<keyword evidence="8" id="KW-1133">Transmembrane helix</keyword>
<feature type="domain" description="Response regulatory" evidence="10">
    <location>
        <begin position="463"/>
        <end position="574"/>
    </location>
</feature>
<feature type="transmembrane region" description="Helical" evidence="8">
    <location>
        <begin position="119"/>
        <end position="137"/>
    </location>
</feature>
<gene>
    <name evidence="11" type="ORF">GON04_07685</name>
</gene>
<keyword evidence="4" id="KW-0808">Transferase</keyword>
<dbReference type="InterPro" id="IPR005467">
    <property type="entry name" value="His_kinase_dom"/>
</dbReference>
<evidence type="ECO:0000256" key="3">
    <source>
        <dbReference type="ARBA" id="ARBA00022553"/>
    </source>
</evidence>
<keyword evidence="12" id="KW-1185">Reference proteome</keyword>
<dbReference type="InterPro" id="IPR036097">
    <property type="entry name" value="HisK_dim/P_sf"/>
</dbReference>
<keyword evidence="5" id="KW-0418">Kinase</keyword>
<dbReference type="InterPro" id="IPR003661">
    <property type="entry name" value="HisK_dim/P_dom"/>
</dbReference>
<evidence type="ECO:0000256" key="2">
    <source>
        <dbReference type="ARBA" id="ARBA00012438"/>
    </source>
</evidence>
<sequence>MHTKEDRTSEGTALDGEFTRRSLGIMLAQTRASAVALTLAGPLYGLVIVPRTGWLPWLVWYVTLVASLLLRQRYFMHLVARDGYTGQTLHRVSLWAGVTGLLTAACVPLFVHWLTLTEVAIMTVLTLGQLLVAVIGVKPRMYAVYMAGSLSMVYVGWLVHGTGIHKLVIGLAMVLGGTMMQRAVHTYWKTLRDNAEMGASKAQLVDQLRAALERQHDIQLARSRFLGAASHDLRQPVQALMFLTDIFKRTSDMARREAIAPQIVRTGESIDTMFRHLVDFAQIEAGTLRANLQPVHLGRLIQAIVAGFAEKCAAKGLRFRVDMRSDGAVMADPVLLERVLRNFLDNAAKYSLVGEIVLTVQQSGEDLEISVEDQGVGMDEEDLALVWNSFHRGRSAALAEAEGIGLGLAICRHMADMMGARLGLSSRPGQGTRVTICLPRPAEPVCVARLDDNLRELNLQGRLIAVIEDDGATRRALTSWLQDAGAAVVAGAGLSETQEALLASGRRLDCILADYRLSEGDGVTAIAALRQQHGAVPALILSAEPDLQERGLGLPCLQKPVAPEALMAHLRQLFPDPGRSLESPDRGETSVAV</sequence>
<dbReference type="PROSITE" id="PS50109">
    <property type="entry name" value="HIS_KIN"/>
    <property type="match status" value="1"/>
</dbReference>
<keyword evidence="8" id="KW-0472">Membrane</keyword>
<accession>A0A6N8IRH2</accession>
<evidence type="ECO:0000313" key="12">
    <source>
        <dbReference type="Proteomes" id="UP000469385"/>
    </source>
</evidence>
<dbReference type="InterPro" id="IPR001789">
    <property type="entry name" value="Sig_transdc_resp-reg_receiver"/>
</dbReference>
<keyword evidence="8" id="KW-0812">Transmembrane</keyword>
<comment type="catalytic activity">
    <reaction evidence="1">
        <text>ATP + protein L-histidine = ADP + protein N-phospho-L-histidine.</text>
        <dbReference type="EC" id="2.7.13.3"/>
    </reaction>
</comment>
<evidence type="ECO:0000256" key="4">
    <source>
        <dbReference type="ARBA" id="ARBA00022679"/>
    </source>
</evidence>
<keyword evidence="3 7" id="KW-0597">Phosphoprotein</keyword>
<evidence type="ECO:0000259" key="10">
    <source>
        <dbReference type="PROSITE" id="PS50110"/>
    </source>
</evidence>
<feature type="transmembrane region" description="Helical" evidence="8">
    <location>
        <begin position="142"/>
        <end position="160"/>
    </location>
</feature>
<dbReference type="Gene3D" id="3.30.565.10">
    <property type="entry name" value="Histidine kinase-like ATPase, C-terminal domain"/>
    <property type="match status" value="1"/>
</dbReference>
<feature type="transmembrane region" description="Helical" evidence="8">
    <location>
        <begin position="92"/>
        <end position="113"/>
    </location>
</feature>
<dbReference type="Pfam" id="PF00072">
    <property type="entry name" value="Response_reg"/>
    <property type="match status" value="1"/>
</dbReference>
<dbReference type="Pfam" id="PF02518">
    <property type="entry name" value="HATPase_c"/>
    <property type="match status" value="1"/>
</dbReference>
<dbReference type="Proteomes" id="UP000469385">
    <property type="component" value="Unassembled WGS sequence"/>
</dbReference>
<feature type="transmembrane region" description="Helical" evidence="8">
    <location>
        <begin position="30"/>
        <end position="48"/>
    </location>
</feature>
<reference evidence="11 12" key="1">
    <citation type="submission" date="2019-12" db="EMBL/GenBank/DDBJ databases">
        <authorList>
            <person name="Huq M.A."/>
        </authorList>
    </citation>
    <scope>NUCLEOTIDE SEQUENCE [LARGE SCALE GENOMIC DNA]</scope>
    <source>
        <strain evidence="11 12">MAH-25</strain>
    </source>
</reference>
<dbReference type="EMBL" id="WSEL01000003">
    <property type="protein sequence ID" value="MVQ29322.1"/>
    <property type="molecule type" value="Genomic_DNA"/>
</dbReference>
<dbReference type="InterPro" id="IPR004358">
    <property type="entry name" value="Sig_transdc_His_kin-like_C"/>
</dbReference>
<evidence type="ECO:0000256" key="8">
    <source>
        <dbReference type="SAM" id="Phobius"/>
    </source>
</evidence>
<keyword evidence="6" id="KW-0902">Two-component regulatory system</keyword>
<feature type="modified residue" description="4-aspartylphosphate" evidence="7">
    <location>
        <position position="514"/>
    </location>
</feature>
<dbReference type="AlphaFoldDB" id="A0A6N8IRH2"/>
<dbReference type="InterPro" id="IPR036890">
    <property type="entry name" value="HATPase_C_sf"/>
</dbReference>
<dbReference type="Gene3D" id="3.40.50.2300">
    <property type="match status" value="1"/>
</dbReference>